<organism evidence="1 2">
    <name type="scientific">Papaver somniferum</name>
    <name type="common">Opium poppy</name>
    <dbReference type="NCBI Taxonomy" id="3469"/>
    <lineage>
        <taxon>Eukaryota</taxon>
        <taxon>Viridiplantae</taxon>
        <taxon>Streptophyta</taxon>
        <taxon>Embryophyta</taxon>
        <taxon>Tracheophyta</taxon>
        <taxon>Spermatophyta</taxon>
        <taxon>Magnoliopsida</taxon>
        <taxon>Ranunculales</taxon>
        <taxon>Papaveraceae</taxon>
        <taxon>Papaveroideae</taxon>
        <taxon>Papaver</taxon>
    </lineage>
</organism>
<reference evidence="1 2" key="1">
    <citation type="journal article" date="2018" name="Science">
        <title>The opium poppy genome and morphinan production.</title>
        <authorList>
            <person name="Guo L."/>
            <person name="Winzer T."/>
            <person name="Yang X."/>
            <person name="Li Y."/>
            <person name="Ning Z."/>
            <person name="He Z."/>
            <person name="Teodor R."/>
            <person name="Lu Y."/>
            <person name="Bowser T.A."/>
            <person name="Graham I.A."/>
            <person name="Ye K."/>
        </authorList>
    </citation>
    <scope>NUCLEOTIDE SEQUENCE [LARGE SCALE GENOMIC DNA]</scope>
    <source>
        <strain evidence="2">cv. HN1</strain>
        <tissue evidence="1">Leaves</tissue>
    </source>
</reference>
<dbReference type="EMBL" id="CM010717">
    <property type="protein sequence ID" value="RZC55055.1"/>
    <property type="molecule type" value="Genomic_DNA"/>
</dbReference>
<sequence length="16" mass="1810">MNSTDVLGPLTIYEEK</sequence>
<accession>A0A4Y7J5Y6</accession>
<gene>
    <name evidence="1" type="ORF">C5167_013904</name>
</gene>
<evidence type="ECO:0000313" key="1">
    <source>
        <dbReference type="EMBL" id="RZC55055.1"/>
    </source>
</evidence>
<evidence type="ECO:0000313" key="2">
    <source>
        <dbReference type="Proteomes" id="UP000316621"/>
    </source>
</evidence>
<protein>
    <submittedName>
        <fullName evidence="1">Uncharacterized protein</fullName>
    </submittedName>
</protein>
<dbReference type="Proteomes" id="UP000316621">
    <property type="component" value="Chromosome 3"/>
</dbReference>
<dbReference type="AlphaFoldDB" id="A0A4Y7J5Y6"/>
<keyword evidence="2" id="KW-1185">Reference proteome</keyword>
<name>A0A4Y7J5Y6_PAPSO</name>
<proteinExistence type="predicted"/>